<keyword evidence="3" id="KW-1185">Reference proteome</keyword>
<comment type="caution">
    <text evidence="2">The sequence shown here is derived from an EMBL/GenBank/DDBJ whole genome shotgun (WGS) entry which is preliminary data.</text>
</comment>
<dbReference type="EMBL" id="BMVP01000019">
    <property type="protein sequence ID" value="GHB81112.1"/>
    <property type="molecule type" value="Genomic_DNA"/>
</dbReference>
<gene>
    <name evidence="2" type="ORF">GCM10010347_59860</name>
</gene>
<evidence type="ECO:0000313" key="3">
    <source>
        <dbReference type="Proteomes" id="UP000642673"/>
    </source>
</evidence>
<name>A0ABQ3F181_9ACTN</name>
<dbReference type="SUPFAM" id="SSF89372">
    <property type="entry name" value="Fucose-specific lectin"/>
    <property type="match status" value="1"/>
</dbReference>
<organism evidence="2 3">
    <name type="scientific">Streptomyces cirratus</name>
    <dbReference type="NCBI Taxonomy" id="68187"/>
    <lineage>
        <taxon>Bacteria</taxon>
        <taxon>Bacillati</taxon>
        <taxon>Actinomycetota</taxon>
        <taxon>Actinomycetes</taxon>
        <taxon>Kitasatosporales</taxon>
        <taxon>Streptomycetaceae</taxon>
        <taxon>Streptomyces</taxon>
    </lineage>
</organism>
<feature type="compositionally biased region" description="Basic residues" evidence="1">
    <location>
        <begin position="1"/>
        <end position="10"/>
    </location>
</feature>
<accession>A0ABQ3F181</accession>
<evidence type="ECO:0000256" key="1">
    <source>
        <dbReference type="SAM" id="MobiDB-lite"/>
    </source>
</evidence>
<dbReference type="RefSeq" id="WP_190187365.1">
    <property type="nucleotide sequence ID" value="NZ_BMVP01000019.1"/>
</dbReference>
<reference evidence="3" key="1">
    <citation type="journal article" date="2019" name="Int. J. Syst. Evol. Microbiol.">
        <title>The Global Catalogue of Microorganisms (GCM) 10K type strain sequencing project: providing services to taxonomists for standard genome sequencing and annotation.</title>
        <authorList>
            <consortium name="The Broad Institute Genomics Platform"/>
            <consortium name="The Broad Institute Genome Sequencing Center for Infectious Disease"/>
            <person name="Wu L."/>
            <person name="Ma J."/>
        </authorList>
    </citation>
    <scope>NUCLEOTIDE SEQUENCE [LARGE SCALE GENOMIC DNA]</scope>
    <source>
        <strain evidence="3">JCM 4738</strain>
    </source>
</reference>
<dbReference type="Proteomes" id="UP000642673">
    <property type="component" value="Unassembled WGS sequence"/>
</dbReference>
<proteinExistence type="predicted"/>
<sequence>MARATRRRARRGETSREPLPGTDSRPGRAAPVAIVVAGPADAVPFIRSEPVGSVIEVVCLDGGGDAEHRALEAAVTQARRRGCVFPGEPFFLDAEAGNLTGQILDTLHDIGPLRVRTLDPDPVHDDIDRERKLPIVNEPQARGQVARSALRAARRYQLAVGTPVFVDCRRAGAENGLPAEACTRYPLPTRWLMAGTDGRLSAYLPTAAGVVRWTEGATESEGWRGPELLEGPELMPGLTVLRGPEGYAHLIGLSRTKRKEGGFAVEVVCATQYQTGRPVGPWTSIGNPNGASWQKAREVGFPAATFDAAGSLHLFVRNFGHSVSARRQSPKGALSGWETLGGMRTADELAAFPAADGGVHMVARARDARAAVHWYRRDAASGWAEDRRIPVSPYPGSLSAAPEAGAVRFRYAGSNEVCVWWPGAQAPIGLGGPDGVGPVDGVTGADIQGWGCTVLVRGGAGGVAAIGAHPDGRPDTGVWWAESGEPSLVPPAAAFDSRGRVVITTVGADGRLRVARQQLGPSGLEFTRWEVQ</sequence>
<protein>
    <submittedName>
        <fullName evidence="2">Uncharacterized protein</fullName>
    </submittedName>
</protein>
<feature type="region of interest" description="Disordered" evidence="1">
    <location>
        <begin position="1"/>
        <end position="27"/>
    </location>
</feature>
<evidence type="ECO:0000313" key="2">
    <source>
        <dbReference type="EMBL" id="GHB81112.1"/>
    </source>
</evidence>